<reference evidence="2" key="1">
    <citation type="submission" date="2016-11" db="UniProtKB">
        <authorList>
            <consortium name="WormBaseParasite"/>
        </authorList>
    </citation>
    <scope>IDENTIFICATION</scope>
</reference>
<keyword evidence="1" id="KW-1185">Reference proteome</keyword>
<accession>A0A1I7WTT5</accession>
<dbReference type="AlphaFoldDB" id="A0A1I7WTT5"/>
<name>A0A1I7WTT5_HETBA</name>
<proteinExistence type="predicted"/>
<protein>
    <submittedName>
        <fullName evidence="2">Uncharacterized protein</fullName>
    </submittedName>
</protein>
<sequence length="129" mass="15286">MPHAHLRESINEPSFQQHLPKTWLCECFKSDENANHPISPILVSAVTVIRDPLCNRRSRRNNWRIHKCGSIQEYAWKNLCINRECKIHQSESNYILLTIFTVLDRYDCKFVFLVLNTFLTSPKHMNNIF</sequence>
<dbReference type="Proteomes" id="UP000095283">
    <property type="component" value="Unplaced"/>
</dbReference>
<organism evidence="1 2">
    <name type="scientific">Heterorhabditis bacteriophora</name>
    <name type="common">Entomopathogenic nematode worm</name>
    <dbReference type="NCBI Taxonomy" id="37862"/>
    <lineage>
        <taxon>Eukaryota</taxon>
        <taxon>Metazoa</taxon>
        <taxon>Ecdysozoa</taxon>
        <taxon>Nematoda</taxon>
        <taxon>Chromadorea</taxon>
        <taxon>Rhabditida</taxon>
        <taxon>Rhabditina</taxon>
        <taxon>Rhabditomorpha</taxon>
        <taxon>Strongyloidea</taxon>
        <taxon>Heterorhabditidae</taxon>
        <taxon>Heterorhabditis</taxon>
    </lineage>
</organism>
<evidence type="ECO:0000313" key="2">
    <source>
        <dbReference type="WBParaSite" id="Hba_08622"/>
    </source>
</evidence>
<evidence type="ECO:0000313" key="1">
    <source>
        <dbReference type="Proteomes" id="UP000095283"/>
    </source>
</evidence>
<dbReference type="WBParaSite" id="Hba_08622">
    <property type="protein sequence ID" value="Hba_08622"/>
    <property type="gene ID" value="Hba_08622"/>
</dbReference>